<dbReference type="CTD" id="31245"/>
<keyword evidence="5 9" id="KW-1133">Transmembrane helix</keyword>
<dbReference type="OrthoDB" id="3990054at2759"/>
<keyword evidence="4" id="KW-0256">Endoplasmic reticulum</keyword>
<dbReference type="GO" id="GO:0140042">
    <property type="term" value="P:lipid droplet formation"/>
    <property type="evidence" value="ECO:0007669"/>
    <property type="project" value="EnsemblMetazoa"/>
</dbReference>
<evidence type="ECO:0000256" key="1">
    <source>
        <dbReference type="ARBA" id="ARBA00004477"/>
    </source>
</evidence>
<dbReference type="PANTHER" id="PTHR21212">
    <property type="entry name" value="BERNARDINELLI-SEIP CONGENITAL LIPODYSTROPHY 2 HOMOLOG BSCL2 PROTEIN"/>
    <property type="match status" value="1"/>
</dbReference>
<dbReference type="Pfam" id="PF06775">
    <property type="entry name" value="Seipin"/>
    <property type="match status" value="1"/>
</dbReference>
<dbReference type="GO" id="GO:0046339">
    <property type="term" value="P:diacylglycerol metabolic process"/>
    <property type="evidence" value="ECO:0007669"/>
    <property type="project" value="EnsemblMetazoa"/>
</dbReference>
<dbReference type="GO" id="GO:0046890">
    <property type="term" value="P:regulation of lipid biosynthetic process"/>
    <property type="evidence" value="ECO:0007669"/>
    <property type="project" value="EnsemblMetazoa"/>
</dbReference>
<evidence type="ECO:0000256" key="4">
    <source>
        <dbReference type="ARBA" id="ARBA00022824"/>
    </source>
</evidence>
<feature type="transmembrane region" description="Helical" evidence="9">
    <location>
        <begin position="57"/>
        <end position="80"/>
    </location>
</feature>
<dbReference type="InParanoid" id="B3MYZ6"/>
<dbReference type="GO" id="GO:0005789">
    <property type="term" value="C:endoplasmic reticulum membrane"/>
    <property type="evidence" value="ECO:0007669"/>
    <property type="project" value="UniProtKB-SubCell"/>
</dbReference>
<sequence>MNFLLRFMIFCLDPLGLGRRFFVRPALNLAWNVYDRVRSKADEKVGTVRELVLRLGLIAFAVVLIIWLAVFMYAAFYYVYMPAISHTRPVHMQFKTCLETSTPCTFPHAHVSLTKKQQLLMVGQAYKVIVNIDMPESPQNLELGMFMVCAEMRDYDSMLRGHSCRSAMMRYRSPLIRMISTWALSPLYVLGWKEEFQQVPVEIFSRYLEERQHPITDVYVEIQSQKIQFYTVTLHIVADFTGLRYIMFNWPVLSAIVAISTNLFFILVIFLLSWYHWSDASWLHSLQIKYARLTDTLHSSATAAAGSVILTGRSRKIKSSSSSSSLHDDLDDLGVVSAYASDADKSDIVDVSGGHGDPLADSDADDLLVAKSDAEKSKDQDSLRRRHPKKKTTADH</sequence>
<feature type="compositionally biased region" description="Basic and acidic residues" evidence="8">
    <location>
        <begin position="372"/>
        <end position="383"/>
    </location>
</feature>
<keyword evidence="6" id="KW-0443">Lipid metabolism</keyword>
<evidence type="ECO:0000313" key="11">
    <source>
        <dbReference type="Proteomes" id="UP000007801"/>
    </source>
</evidence>
<name>B3MYZ6_DROAN</name>
<keyword evidence="3 9" id="KW-0812">Transmembrane</keyword>
<evidence type="ECO:0000256" key="8">
    <source>
        <dbReference type="SAM" id="MobiDB-lite"/>
    </source>
</evidence>
<dbReference type="PhylomeDB" id="B3MYZ6"/>
<feature type="compositionally biased region" description="Basic residues" evidence="8">
    <location>
        <begin position="384"/>
        <end position="396"/>
    </location>
</feature>
<reference evidence="10 11" key="1">
    <citation type="journal article" date="2007" name="Nature">
        <title>Evolution of genes and genomes on the Drosophila phylogeny.</title>
        <authorList>
            <consortium name="Drosophila 12 Genomes Consortium"/>
            <person name="Clark A.G."/>
            <person name="Eisen M.B."/>
            <person name="Smith D.R."/>
            <person name="Bergman C.M."/>
            <person name="Oliver B."/>
            <person name="Markow T.A."/>
            <person name="Kaufman T.C."/>
            <person name="Kellis M."/>
            <person name="Gelbart W."/>
            <person name="Iyer V.N."/>
            <person name="Pollard D.A."/>
            <person name="Sackton T.B."/>
            <person name="Larracuente A.M."/>
            <person name="Singh N.D."/>
            <person name="Abad J.P."/>
            <person name="Abt D.N."/>
            <person name="Adryan B."/>
            <person name="Aguade M."/>
            <person name="Akashi H."/>
            <person name="Anderson W.W."/>
            <person name="Aquadro C.F."/>
            <person name="Ardell D.H."/>
            <person name="Arguello R."/>
            <person name="Artieri C.G."/>
            <person name="Barbash D.A."/>
            <person name="Barker D."/>
            <person name="Barsanti P."/>
            <person name="Batterham P."/>
            <person name="Batzoglou S."/>
            <person name="Begun D."/>
            <person name="Bhutkar A."/>
            <person name="Blanco E."/>
            <person name="Bosak S.A."/>
            <person name="Bradley R.K."/>
            <person name="Brand A.D."/>
            <person name="Brent M.R."/>
            <person name="Brooks A.N."/>
            <person name="Brown R.H."/>
            <person name="Butlin R.K."/>
            <person name="Caggese C."/>
            <person name="Calvi B.R."/>
            <person name="Bernardo de Carvalho A."/>
            <person name="Caspi A."/>
            <person name="Castrezana S."/>
            <person name="Celniker S.E."/>
            <person name="Chang J.L."/>
            <person name="Chapple C."/>
            <person name="Chatterji S."/>
            <person name="Chinwalla A."/>
            <person name="Civetta A."/>
            <person name="Clifton S.W."/>
            <person name="Comeron J.M."/>
            <person name="Costello J.C."/>
            <person name="Coyne J.A."/>
            <person name="Daub J."/>
            <person name="David R.G."/>
            <person name="Delcher A.L."/>
            <person name="Delehaunty K."/>
            <person name="Do C.B."/>
            <person name="Ebling H."/>
            <person name="Edwards K."/>
            <person name="Eickbush T."/>
            <person name="Evans J.D."/>
            <person name="Filipski A."/>
            <person name="Findeiss S."/>
            <person name="Freyhult E."/>
            <person name="Fulton L."/>
            <person name="Fulton R."/>
            <person name="Garcia A.C."/>
            <person name="Gardiner A."/>
            <person name="Garfield D.A."/>
            <person name="Garvin B.E."/>
            <person name="Gibson G."/>
            <person name="Gilbert D."/>
            <person name="Gnerre S."/>
            <person name="Godfrey J."/>
            <person name="Good R."/>
            <person name="Gotea V."/>
            <person name="Gravely B."/>
            <person name="Greenberg A.J."/>
            <person name="Griffiths-Jones S."/>
            <person name="Gross S."/>
            <person name="Guigo R."/>
            <person name="Gustafson E.A."/>
            <person name="Haerty W."/>
            <person name="Hahn M.W."/>
            <person name="Halligan D.L."/>
            <person name="Halpern A.L."/>
            <person name="Halter G.M."/>
            <person name="Han M.V."/>
            <person name="Heger A."/>
            <person name="Hillier L."/>
            <person name="Hinrichs A.S."/>
            <person name="Holmes I."/>
            <person name="Hoskins R.A."/>
            <person name="Hubisz M.J."/>
            <person name="Hultmark D."/>
            <person name="Huntley M.A."/>
            <person name="Jaffe D.B."/>
            <person name="Jagadeeshan S."/>
            <person name="Jeck W.R."/>
            <person name="Johnson J."/>
            <person name="Jones C.D."/>
            <person name="Jordan W.C."/>
            <person name="Karpen G.H."/>
            <person name="Kataoka E."/>
            <person name="Keightley P.D."/>
            <person name="Kheradpour P."/>
            <person name="Kirkness E.F."/>
            <person name="Koerich L.B."/>
            <person name="Kristiansen K."/>
            <person name="Kudrna D."/>
            <person name="Kulathinal R.J."/>
            <person name="Kumar S."/>
            <person name="Kwok R."/>
            <person name="Lander E."/>
            <person name="Langley C.H."/>
            <person name="Lapoint R."/>
            <person name="Lazzaro B.P."/>
            <person name="Lee S.J."/>
            <person name="Levesque L."/>
            <person name="Li R."/>
            <person name="Lin C.F."/>
            <person name="Lin M.F."/>
            <person name="Lindblad-Toh K."/>
            <person name="Llopart A."/>
            <person name="Long M."/>
            <person name="Low L."/>
            <person name="Lozovsky E."/>
            <person name="Lu J."/>
            <person name="Luo M."/>
            <person name="Machado C.A."/>
            <person name="Makalowski W."/>
            <person name="Marzo M."/>
            <person name="Matsuda M."/>
            <person name="Matzkin L."/>
            <person name="McAllister B."/>
            <person name="McBride C.S."/>
            <person name="McKernan B."/>
            <person name="McKernan K."/>
            <person name="Mendez-Lago M."/>
            <person name="Minx P."/>
            <person name="Mollenhauer M.U."/>
            <person name="Montooth K."/>
            <person name="Mount S.M."/>
            <person name="Mu X."/>
            <person name="Myers E."/>
            <person name="Negre B."/>
            <person name="Newfeld S."/>
            <person name="Nielsen R."/>
            <person name="Noor M.A."/>
            <person name="O'Grady P."/>
            <person name="Pachter L."/>
            <person name="Papaceit M."/>
            <person name="Parisi M.J."/>
            <person name="Parisi M."/>
            <person name="Parts L."/>
            <person name="Pedersen J.S."/>
            <person name="Pesole G."/>
            <person name="Phillippy A.M."/>
            <person name="Ponting C.P."/>
            <person name="Pop M."/>
            <person name="Porcelli D."/>
            <person name="Powell J.R."/>
            <person name="Prohaska S."/>
            <person name="Pruitt K."/>
            <person name="Puig M."/>
            <person name="Quesneville H."/>
            <person name="Ram K.R."/>
            <person name="Rand D."/>
            <person name="Rasmussen M.D."/>
            <person name="Reed L.K."/>
            <person name="Reenan R."/>
            <person name="Reily A."/>
            <person name="Remington K.A."/>
            <person name="Rieger T.T."/>
            <person name="Ritchie M.G."/>
            <person name="Robin C."/>
            <person name="Rogers Y.H."/>
            <person name="Rohde C."/>
            <person name="Rozas J."/>
            <person name="Rubenfield M.J."/>
            <person name="Ruiz A."/>
            <person name="Russo S."/>
            <person name="Salzberg S.L."/>
            <person name="Sanchez-Gracia A."/>
            <person name="Saranga D.J."/>
            <person name="Sato H."/>
            <person name="Schaeffer S.W."/>
            <person name="Schatz M.C."/>
            <person name="Schlenke T."/>
            <person name="Schwartz R."/>
            <person name="Segarra C."/>
            <person name="Singh R.S."/>
            <person name="Sirot L."/>
            <person name="Sirota M."/>
            <person name="Sisneros N.B."/>
            <person name="Smith C.D."/>
            <person name="Smith T.F."/>
            <person name="Spieth J."/>
            <person name="Stage D.E."/>
            <person name="Stark A."/>
            <person name="Stephan W."/>
            <person name="Strausberg R.L."/>
            <person name="Strempel S."/>
            <person name="Sturgill D."/>
            <person name="Sutton G."/>
            <person name="Sutton G.G."/>
            <person name="Tao W."/>
            <person name="Teichmann S."/>
            <person name="Tobari Y.N."/>
            <person name="Tomimura Y."/>
            <person name="Tsolas J.M."/>
            <person name="Valente V.L."/>
            <person name="Venter E."/>
            <person name="Venter J.C."/>
            <person name="Vicario S."/>
            <person name="Vieira F.G."/>
            <person name="Vilella A.J."/>
            <person name="Villasante A."/>
            <person name="Walenz B."/>
            <person name="Wang J."/>
            <person name="Wasserman M."/>
            <person name="Watts T."/>
            <person name="Wilson D."/>
            <person name="Wilson R.K."/>
            <person name="Wing R.A."/>
            <person name="Wolfner M.F."/>
            <person name="Wong A."/>
            <person name="Wong G.K."/>
            <person name="Wu C.I."/>
            <person name="Wu G."/>
            <person name="Yamamoto D."/>
            <person name="Yang H.P."/>
            <person name="Yang S.P."/>
            <person name="Yorke J.A."/>
            <person name="Yoshida K."/>
            <person name="Zdobnov E."/>
            <person name="Zhang P."/>
            <person name="Zhang Y."/>
            <person name="Zimin A.V."/>
            <person name="Baldwin J."/>
            <person name="Abdouelleil A."/>
            <person name="Abdulkadir J."/>
            <person name="Abebe A."/>
            <person name="Abera B."/>
            <person name="Abreu J."/>
            <person name="Acer S.C."/>
            <person name="Aftuck L."/>
            <person name="Alexander A."/>
            <person name="An P."/>
            <person name="Anderson E."/>
            <person name="Anderson S."/>
            <person name="Arachi H."/>
            <person name="Azer M."/>
            <person name="Bachantsang P."/>
            <person name="Barry A."/>
            <person name="Bayul T."/>
            <person name="Berlin A."/>
            <person name="Bessette D."/>
            <person name="Bloom T."/>
            <person name="Blye J."/>
            <person name="Boguslavskiy L."/>
            <person name="Bonnet C."/>
            <person name="Boukhgalter B."/>
            <person name="Bourzgui I."/>
            <person name="Brown A."/>
            <person name="Cahill P."/>
            <person name="Channer S."/>
            <person name="Cheshatsang Y."/>
            <person name="Chuda L."/>
            <person name="Citroen M."/>
            <person name="Collymore A."/>
            <person name="Cooke P."/>
            <person name="Costello M."/>
            <person name="D'Aco K."/>
            <person name="Daza R."/>
            <person name="De Haan G."/>
            <person name="DeGray S."/>
            <person name="DeMaso C."/>
            <person name="Dhargay N."/>
            <person name="Dooley K."/>
            <person name="Dooley E."/>
            <person name="Doricent M."/>
            <person name="Dorje P."/>
            <person name="Dorjee K."/>
            <person name="Dupes A."/>
            <person name="Elong R."/>
            <person name="Falk J."/>
            <person name="Farina A."/>
            <person name="Faro S."/>
            <person name="Ferguson D."/>
            <person name="Fisher S."/>
            <person name="Foley C.D."/>
            <person name="Franke A."/>
            <person name="Friedrich D."/>
            <person name="Gadbois L."/>
            <person name="Gearin G."/>
            <person name="Gearin C.R."/>
            <person name="Giannoukos G."/>
            <person name="Goode T."/>
            <person name="Graham J."/>
            <person name="Grandbois E."/>
            <person name="Grewal S."/>
            <person name="Gyaltsen K."/>
            <person name="Hafez N."/>
            <person name="Hagos B."/>
            <person name="Hall J."/>
            <person name="Henson C."/>
            <person name="Hollinger A."/>
            <person name="Honan T."/>
            <person name="Huard M.D."/>
            <person name="Hughes L."/>
            <person name="Hurhula B."/>
            <person name="Husby M.E."/>
            <person name="Kamat A."/>
            <person name="Kanga B."/>
            <person name="Kashin S."/>
            <person name="Khazanovich D."/>
            <person name="Kisner P."/>
            <person name="Lance K."/>
            <person name="Lara M."/>
            <person name="Lee W."/>
            <person name="Lennon N."/>
            <person name="Letendre F."/>
            <person name="LeVine R."/>
            <person name="Lipovsky A."/>
            <person name="Liu X."/>
            <person name="Liu J."/>
            <person name="Liu S."/>
            <person name="Lokyitsang T."/>
            <person name="Lokyitsang Y."/>
            <person name="Lubonja R."/>
            <person name="Lui A."/>
            <person name="MacDonald P."/>
            <person name="Magnisalis V."/>
            <person name="Maru K."/>
            <person name="Matthews C."/>
            <person name="McCusker W."/>
            <person name="McDonough S."/>
            <person name="Mehta T."/>
            <person name="Meldrim J."/>
            <person name="Meneus L."/>
            <person name="Mihai O."/>
            <person name="Mihalev A."/>
            <person name="Mihova T."/>
            <person name="Mittelman R."/>
            <person name="Mlenga V."/>
            <person name="Montmayeur A."/>
            <person name="Mulrain L."/>
            <person name="Navidi A."/>
            <person name="Naylor J."/>
            <person name="Negash T."/>
            <person name="Nguyen T."/>
            <person name="Nguyen N."/>
            <person name="Nicol R."/>
            <person name="Norbu C."/>
            <person name="Norbu N."/>
            <person name="Novod N."/>
            <person name="O'Neill B."/>
            <person name="Osman S."/>
            <person name="Markiewicz E."/>
            <person name="Oyono O.L."/>
            <person name="Patti C."/>
            <person name="Phunkhang P."/>
            <person name="Pierre F."/>
            <person name="Priest M."/>
            <person name="Raghuraman S."/>
            <person name="Rege F."/>
            <person name="Reyes R."/>
            <person name="Rise C."/>
            <person name="Rogov P."/>
            <person name="Ross K."/>
            <person name="Ryan E."/>
            <person name="Settipalli S."/>
            <person name="Shea T."/>
            <person name="Sherpa N."/>
            <person name="Shi L."/>
            <person name="Shih D."/>
            <person name="Sparrow T."/>
            <person name="Spaulding J."/>
            <person name="Stalker J."/>
            <person name="Stange-Thomann N."/>
            <person name="Stavropoulos S."/>
            <person name="Stone C."/>
            <person name="Strader C."/>
            <person name="Tesfaye S."/>
            <person name="Thomson T."/>
            <person name="Thoulutsang Y."/>
            <person name="Thoulutsang D."/>
            <person name="Topham K."/>
            <person name="Topping I."/>
            <person name="Tsamla T."/>
            <person name="Vassiliev H."/>
            <person name="Vo A."/>
            <person name="Wangchuk T."/>
            <person name="Wangdi T."/>
            <person name="Weiand M."/>
            <person name="Wilkinson J."/>
            <person name="Wilson A."/>
            <person name="Yadav S."/>
            <person name="Young G."/>
            <person name="Yu Q."/>
            <person name="Zembek L."/>
            <person name="Zhong D."/>
            <person name="Zimmer A."/>
            <person name="Zwirko Z."/>
            <person name="Jaffe D.B."/>
            <person name="Alvarez P."/>
            <person name="Brockman W."/>
            <person name="Butler J."/>
            <person name="Chin C."/>
            <person name="Gnerre S."/>
            <person name="Grabherr M."/>
            <person name="Kleber M."/>
            <person name="Mauceli E."/>
            <person name="MacCallum I."/>
        </authorList>
    </citation>
    <scope>NUCLEOTIDE SEQUENCE [LARGE SCALE GENOMIC DNA]</scope>
    <source>
        <strain evidence="11">Tucson 14024-0371.13</strain>
    </source>
</reference>
<dbReference type="GO" id="GO:0046473">
    <property type="term" value="P:phosphatidic acid metabolic process"/>
    <property type="evidence" value="ECO:0007669"/>
    <property type="project" value="EnsemblMetazoa"/>
</dbReference>
<gene>
    <name evidence="10" type="primary">Dana\GF22234</name>
    <name evidence="10" type="synonym">dana_GLEANR_6210</name>
    <name evidence="10" type="ORF">GF22234</name>
</gene>
<dbReference type="GO" id="GO:0005811">
    <property type="term" value="C:lipid droplet"/>
    <property type="evidence" value="ECO:0007669"/>
    <property type="project" value="EnsemblMetazoa"/>
</dbReference>
<evidence type="ECO:0000256" key="5">
    <source>
        <dbReference type="ARBA" id="ARBA00022989"/>
    </source>
</evidence>
<dbReference type="eggNOG" id="KOG4200">
    <property type="taxonomic scope" value="Eukaryota"/>
</dbReference>
<dbReference type="STRING" id="7217.B3MYZ6"/>
<dbReference type="PANTHER" id="PTHR21212:SF0">
    <property type="entry name" value="SEIPIN"/>
    <property type="match status" value="1"/>
</dbReference>
<dbReference type="GO" id="GO:0048691">
    <property type="term" value="P:positive regulation of axon extension involved in regeneration"/>
    <property type="evidence" value="ECO:0007669"/>
    <property type="project" value="EnsemblMetazoa"/>
</dbReference>
<keyword evidence="11" id="KW-1185">Reference proteome</keyword>
<evidence type="ECO:0000256" key="7">
    <source>
        <dbReference type="ARBA" id="ARBA00023136"/>
    </source>
</evidence>
<dbReference type="GO" id="GO:0006874">
    <property type="term" value="P:intracellular calcium ion homeostasis"/>
    <property type="evidence" value="ECO:0007669"/>
    <property type="project" value="EnsemblMetazoa"/>
</dbReference>
<accession>B3MYZ6</accession>
<dbReference type="Proteomes" id="UP000007801">
    <property type="component" value="Unassembled WGS sequence"/>
</dbReference>
<dbReference type="GO" id="GO:0099103">
    <property type="term" value="F:channel activator activity"/>
    <property type="evidence" value="ECO:0007669"/>
    <property type="project" value="EnsemblMetazoa"/>
</dbReference>
<dbReference type="GeneID" id="6504898"/>
<dbReference type="HOGENOM" id="CLU_049458_0_0_1"/>
<evidence type="ECO:0000256" key="6">
    <source>
        <dbReference type="ARBA" id="ARBA00023098"/>
    </source>
</evidence>
<feature type="region of interest" description="Disordered" evidence="8">
    <location>
        <begin position="370"/>
        <end position="396"/>
    </location>
</feature>
<evidence type="ECO:0000256" key="9">
    <source>
        <dbReference type="SAM" id="Phobius"/>
    </source>
</evidence>
<dbReference type="GO" id="GO:0090207">
    <property type="term" value="P:regulation of triglyceride metabolic process"/>
    <property type="evidence" value="ECO:0007669"/>
    <property type="project" value="EnsemblMetazoa"/>
</dbReference>
<dbReference type="EMBL" id="CH902632">
    <property type="protein sequence ID" value="EDV32840.1"/>
    <property type="molecule type" value="Genomic_DNA"/>
</dbReference>
<organism evidence="10 11">
    <name type="scientific">Drosophila ananassae</name>
    <name type="common">Fruit fly</name>
    <dbReference type="NCBI Taxonomy" id="7217"/>
    <lineage>
        <taxon>Eukaryota</taxon>
        <taxon>Metazoa</taxon>
        <taxon>Ecdysozoa</taxon>
        <taxon>Arthropoda</taxon>
        <taxon>Hexapoda</taxon>
        <taxon>Insecta</taxon>
        <taxon>Pterygota</taxon>
        <taxon>Neoptera</taxon>
        <taxon>Endopterygota</taxon>
        <taxon>Diptera</taxon>
        <taxon>Brachycera</taxon>
        <taxon>Muscomorpha</taxon>
        <taxon>Ephydroidea</taxon>
        <taxon>Drosophilidae</taxon>
        <taxon>Drosophila</taxon>
        <taxon>Sophophora</taxon>
    </lineage>
</organism>
<feature type="transmembrane region" description="Helical" evidence="9">
    <location>
        <begin position="252"/>
        <end position="275"/>
    </location>
</feature>
<dbReference type="GO" id="GO:0042594">
    <property type="term" value="P:response to starvation"/>
    <property type="evidence" value="ECO:0007669"/>
    <property type="project" value="EnsemblMetazoa"/>
</dbReference>
<evidence type="ECO:0000313" key="10">
    <source>
        <dbReference type="EMBL" id="EDV32840.1"/>
    </source>
</evidence>
<comment type="subcellular location">
    <subcellularLocation>
        <location evidence="1">Endoplasmic reticulum membrane</location>
        <topology evidence="1">Multi-pass membrane protein</topology>
    </subcellularLocation>
</comment>
<dbReference type="KEGG" id="dan:6504898"/>
<dbReference type="GO" id="GO:0010883">
    <property type="term" value="P:regulation of lipid storage"/>
    <property type="evidence" value="ECO:0007669"/>
    <property type="project" value="EnsemblMetazoa"/>
</dbReference>
<evidence type="ECO:0000256" key="2">
    <source>
        <dbReference type="ARBA" id="ARBA00022064"/>
    </source>
</evidence>
<dbReference type="OMA" id="IFLLSWY"/>
<dbReference type="FunCoup" id="B3MYZ6">
    <property type="interactions" value="983"/>
</dbReference>
<dbReference type="AlphaFoldDB" id="B3MYZ6"/>
<protein>
    <recommendedName>
        <fullName evidence="2">Seipin</fullName>
    </recommendedName>
</protein>
<evidence type="ECO:0000256" key="3">
    <source>
        <dbReference type="ARBA" id="ARBA00022692"/>
    </source>
</evidence>
<proteinExistence type="predicted"/>
<dbReference type="InterPro" id="IPR009617">
    <property type="entry name" value="Seipin"/>
</dbReference>
<dbReference type="CDD" id="cd23993">
    <property type="entry name" value="Seipin"/>
    <property type="match status" value="1"/>
</dbReference>
<keyword evidence="7 9" id="KW-0472">Membrane</keyword>